<dbReference type="EMBL" id="BQNB010015242">
    <property type="protein sequence ID" value="GJT37655.1"/>
    <property type="molecule type" value="Genomic_DNA"/>
</dbReference>
<feature type="compositionally biased region" description="Low complexity" evidence="1">
    <location>
        <begin position="179"/>
        <end position="194"/>
    </location>
</feature>
<reference evidence="3" key="1">
    <citation type="journal article" date="2022" name="Int. J. Mol. Sci.">
        <title>Draft Genome of Tanacetum Coccineum: Genomic Comparison of Closely Related Tanacetum-Family Plants.</title>
        <authorList>
            <person name="Yamashiro T."/>
            <person name="Shiraishi A."/>
            <person name="Nakayama K."/>
            <person name="Satake H."/>
        </authorList>
    </citation>
    <scope>NUCLEOTIDE SEQUENCE</scope>
</reference>
<protein>
    <submittedName>
        <fullName evidence="3">Uncharacterized protein</fullName>
    </submittedName>
</protein>
<keyword evidence="2" id="KW-0472">Membrane</keyword>
<keyword evidence="2" id="KW-1133">Transmembrane helix</keyword>
<evidence type="ECO:0000313" key="3">
    <source>
        <dbReference type="EMBL" id="GJT37655.1"/>
    </source>
</evidence>
<gene>
    <name evidence="3" type="ORF">Tco_0937520</name>
</gene>
<evidence type="ECO:0000256" key="2">
    <source>
        <dbReference type="SAM" id="Phobius"/>
    </source>
</evidence>
<name>A0ABQ5DEF8_9ASTR</name>
<feature type="transmembrane region" description="Helical" evidence="2">
    <location>
        <begin position="14"/>
        <end position="42"/>
    </location>
</feature>
<organism evidence="3 4">
    <name type="scientific">Tanacetum coccineum</name>
    <dbReference type="NCBI Taxonomy" id="301880"/>
    <lineage>
        <taxon>Eukaryota</taxon>
        <taxon>Viridiplantae</taxon>
        <taxon>Streptophyta</taxon>
        <taxon>Embryophyta</taxon>
        <taxon>Tracheophyta</taxon>
        <taxon>Spermatophyta</taxon>
        <taxon>Magnoliopsida</taxon>
        <taxon>eudicotyledons</taxon>
        <taxon>Gunneridae</taxon>
        <taxon>Pentapetalae</taxon>
        <taxon>asterids</taxon>
        <taxon>campanulids</taxon>
        <taxon>Asterales</taxon>
        <taxon>Asteraceae</taxon>
        <taxon>Asteroideae</taxon>
        <taxon>Anthemideae</taxon>
        <taxon>Anthemidinae</taxon>
        <taxon>Tanacetum</taxon>
    </lineage>
</organism>
<proteinExistence type="predicted"/>
<keyword evidence="4" id="KW-1185">Reference proteome</keyword>
<evidence type="ECO:0000256" key="1">
    <source>
        <dbReference type="SAM" id="MobiDB-lite"/>
    </source>
</evidence>
<feature type="transmembrane region" description="Helical" evidence="2">
    <location>
        <begin position="54"/>
        <end position="75"/>
    </location>
</feature>
<feature type="region of interest" description="Disordered" evidence="1">
    <location>
        <begin position="179"/>
        <end position="204"/>
    </location>
</feature>
<dbReference type="Proteomes" id="UP001151760">
    <property type="component" value="Unassembled WGS sequence"/>
</dbReference>
<reference evidence="3" key="2">
    <citation type="submission" date="2022-01" db="EMBL/GenBank/DDBJ databases">
        <authorList>
            <person name="Yamashiro T."/>
            <person name="Shiraishi A."/>
            <person name="Satake H."/>
            <person name="Nakayama K."/>
        </authorList>
    </citation>
    <scope>NUCLEOTIDE SEQUENCE</scope>
</reference>
<feature type="compositionally biased region" description="Gly residues" evidence="1">
    <location>
        <begin position="195"/>
        <end position="204"/>
    </location>
</feature>
<keyword evidence="2" id="KW-0812">Transmembrane</keyword>
<feature type="transmembrane region" description="Helical" evidence="2">
    <location>
        <begin position="110"/>
        <end position="135"/>
    </location>
</feature>
<evidence type="ECO:0000313" key="4">
    <source>
        <dbReference type="Proteomes" id="UP001151760"/>
    </source>
</evidence>
<sequence>MVFSWGSSIGPQGFLPSILLLVVIIVMVVIVVVMVILVVVVVEVCGFEAVTFPLILLGNPPMKASMSFLVFGTMFGHKTANSWNLLIPSDLIGLFYSNRLGVRIPPGQGIISQGVLVGSVFLLGLLVLAIVVACASRAAATMSATSFLMEARVINPTDEDGDIGMGDSTGVLVSLGGKISSGGKKSQESNIGDSGNTGDGGKTGDGSIGACGGIGGSLAVYMDHREKMRWLARPKDT</sequence>
<accession>A0ABQ5DEF8</accession>
<comment type="caution">
    <text evidence="3">The sequence shown here is derived from an EMBL/GenBank/DDBJ whole genome shotgun (WGS) entry which is preliminary data.</text>
</comment>